<evidence type="ECO:0000256" key="3">
    <source>
        <dbReference type="ARBA" id="ARBA00022630"/>
    </source>
</evidence>
<evidence type="ECO:0000313" key="10">
    <source>
        <dbReference type="EMBL" id="KTQ97705.1"/>
    </source>
</evidence>
<name>A0A175RCP6_9HYPH</name>
<evidence type="ECO:0000259" key="9">
    <source>
        <dbReference type="Pfam" id="PF01266"/>
    </source>
</evidence>
<dbReference type="Gene3D" id="3.50.50.60">
    <property type="entry name" value="FAD/NAD(P)-binding domain"/>
    <property type="match status" value="1"/>
</dbReference>
<dbReference type="OrthoDB" id="9790035at2"/>
<dbReference type="GO" id="GO:0003884">
    <property type="term" value="F:D-amino-acid oxidase activity"/>
    <property type="evidence" value="ECO:0007669"/>
    <property type="project" value="UniProtKB-EC"/>
</dbReference>
<dbReference type="GO" id="GO:0046416">
    <property type="term" value="P:D-amino acid metabolic process"/>
    <property type="evidence" value="ECO:0007669"/>
    <property type="project" value="InterPro"/>
</dbReference>
<comment type="catalytic activity">
    <reaction evidence="8">
        <text>a D-alpha-amino acid + O2 + H2O = a 2-oxocarboxylate + H2O2 + NH4(+)</text>
        <dbReference type="Rhea" id="RHEA:21816"/>
        <dbReference type="ChEBI" id="CHEBI:15377"/>
        <dbReference type="ChEBI" id="CHEBI:15379"/>
        <dbReference type="ChEBI" id="CHEBI:16240"/>
        <dbReference type="ChEBI" id="CHEBI:28938"/>
        <dbReference type="ChEBI" id="CHEBI:35179"/>
        <dbReference type="ChEBI" id="CHEBI:59871"/>
        <dbReference type="EC" id="1.4.3.3"/>
    </reaction>
    <physiologicalReaction direction="left-to-right" evidence="8">
        <dbReference type="Rhea" id="RHEA:21817"/>
    </physiologicalReaction>
</comment>
<dbReference type="Gene3D" id="3.30.9.10">
    <property type="entry name" value="D-Amino Acid Oxidase, subunit A, domain 2"/>
    <property type="match status" value="1"/>
</dbReference>
<protein>
    <recommendedName>
        <fullName evidence="7">D-amino-acid oxidase</fullName>
        <ecNumber evidence="6">1.4.3.3</ecNumber>
    </recommendedName>
</protein>
<keyword evidence="3" id="KW-0285">Flavoprotein</keyword>
<evidence type="ECO:0000256" key="4">
    <source>
        <dbReference type="ARBA" id="ARBA00022827"/>
    </source>
</evidence>
<evidence type="ECO:0000256" key="1">
    <source>
        <dbReference type="ARBA" id="ARBA00001974"/>
    </source>
</evidence>
<feature type="domain" description="FAD dependent oxidoreductase" evidence="9">
    <location>
        <begin position="5"/>
        <end position="304"/>
    </location>
</feature>
<gene>
    <name evidence="10" type="ORF">NS226_03365</name>
</gene>
<dbReference type="InterPro" id="IPR023209">
    <property type="entry name" value="DAO"/>
</dbReference>
<dbReference type="SUPFAM" id="SSF54373">
    <property type="entry name" value="FAD-linked reductases, C-terminal domain"/>
    <property type="match status" value="1"/>
</dbReference>
<comment type="caution">
    <text evidence="10">The sequence shown here is derived from an EMBL/GenBank/DDBJ whole genome shotgun (WGS) entry which is preliminary data.</text>
</comment>
<dbReference type="Pfam" id="PF01266">
    <property type="entry name" value="DAO"/>
    <property type="match status" value="1"/>
</dbReference>
<dbReference type="PATRIC" id="fig|401562.3.peg.4190"/>
<dbReference type="InterPro" id="IPR036188">
    <property type="entry name" value="FAD/NAD-bd_sf"/>
</dbReference>
<dbReference type="STRING" id="401562.NS365_11795"/>
<dbReference type="GO" id="GO:0071949">
    <property type="term" value="F:FAD binding"/>
    <property type="evidence" value="ECO:0007669"/>
    <property type="project" value="InterPro"/>
</dbReference>
<evidence type="ECO:0000256" key="2">
    <source>
        <dbReference type="ARBA" id="ARBA00006730"/>
    </source>
</evidence>
<organism evidence="10">
    <name type="scientific">Aureimonas ureilytica</name>
    <dbReference type="NCBI Taxonomy" id="401562"/>
    <lineage>
        <taxon>Bacteria</taxon>
        <taxon>Pseudomonadati</taxon>
        <taxon>Pseudomonadota</taxon>
        <taxon>Alphaproteobacteria</taxon>
        <taxon>Hyphomicrobiales</taxon>
        <taxon>Aurantimonadaceae</taxon>
        <taxon>Aureimonas</taxon>
    </lineage>
</organism>
<evidence type="ECO:0000256" key="5">
    <source>
        <dbReference type="ARBA" id="ARBA00023002"/>
    </source>
</evidence>
<keyword evidence="5" id="KW-0560">Oxidoreductase</keyword>
<dbReference type="SUPFAM" id="SSF51971">
    <property type="entry name" value="Nucleotide-binding domain"/>
    <property type="match status" value="1"/>
</dbReference>
<evidence type="ECO:0000256" key="7">
    <source>
        <dbReference type="ARBA" id="ARBA00039751"/>
    </source>
</evidence>
<dbReference type="AlphaFoldDB" id="A0A175RCP6"/>
<dbReference type="PANTHER" id="PTHR11530">
    <property type="entry name" value="D-AMINO ACID OXIDASE"/>
    <property type="match status" value="1"/>
</dbReference>
<accession>A0A175RCP6</accession>
<dbReference type="EMBL" id="LDPZ01000006">
    <property type="protein sequence ID" value="KTQ97705.1"/>
    <property type="molecule type" value="Genomic_DNA"/>
</dbReference>
<sequence>MVIHVLGAGVAGLTTAVRLAEEGRSVVVHEAATELGQRAASWLAGGMLAPYCEAATADPAIIEPGLRGIDFWADRVPVERRGTLVLAAQRDAADLRQFAARTKAHRPLDADGIAEIEPDLAGRFRQGLFFEEEAHLDPRQAMASLVRRIQDLGGTFLWGSQAEPAALSSETVVDCRGLKAHAPGLRGVRGEMVLVRSRDVSLGRPVRLLHPRWPIYIVPREDGVFMIGATMIESERSGPITLRSAVELLTAAFALHPGFAEAEILETGAACRPAFSDNLPRVTQSGRHVCFTGLYRHGFLLAPELSGQAARAALSLMEAA</sequence>
<proteinExistence type="inferred from homology"/>
<evidence type="ECO:0000256" key="8">
    <source>
        <dbReference type="ARBA" id="ARBA00049547"/>
    </source>
</evidence>
<evidence type="ECO:0000256" key="6">
    <source>
        <dbReference type="ARBA" id="ARBA00039101"/>
    </source>
</evidence>
<dbReference type="PANTHER" id="PTHR11530:SF11">
    <property type="entry name" value="D-ASPARTATE OXIDASE"/>
    <property type="match status" value="1"/>
</dbReference>
<dbReference type="InterPro" id="IPR006076">
    <property type="entry name" value="FAD-dep_OxRdtase"/>
</dbReference>
<keyword evidence="4" id="KW-0274">FAD</keyword>
<dbReference type="EC" id="1.4.3.3" evidence="6"/>
<comment type="cofactor">
    <cofactor evidence="1">
        <name>FAD</name>
        <dbReference type="ChEBI" id="CHEBI:57692"/>
    </cofactor>
</comment>
<reference evidence="10" key="1">
    <citation type="journal article" date="2016" name="Front. Microbiol.">
        <title>Genomic Resource of Rice Seed Associated Bacteria.</title>
        <authorList>
            <person name="Midha S."/>
            <person name="Bansal K."/>
            <person name="Sharma S."/>
            <person name="Kumar N."/>
            <person name="Patil P.P."/>
            <person name="Chaudhry V."/>
            <person name="Patil P.B."/>
        </authorList>
    </citation>
    <scope>NUCLEOTIDE SEQUENCE [LARGE SCALE GENOMIC DNA]</scope>
    <source>
        <strain evidence="10">NS226</strain>
    </source>
</reference>
<comment type="similarity">
    <text evidence="2">Belongs to the DAMOX/DASOX family.</text>
</comment>
<dbReference type="Proteomes" id="UP000078272">
    <property type="component" value="Unassembled WGS sequence"/>
</dbReference>
<dbReference type="RefSeq" id="WP_058633774.1">
    <property type="nucleotide sequence ID" value="NZ_LDPZ01000006.1"/>
</dbReference>